<dbReference type="InterPro" id="IPR002937">
    <property type="entry name" value="Amino_oxidase"/>
</dbReference>
<name>A0A7I9WK14_9MYCO</name>
<dbReference type="Proteomes" id="UP000465241">
    <property type="component" value="Unassembled WGS sequence"/>
</dbReference>
<dbReference type="EMBL" id="BLKT01000003">
    <property type="protein sequence ID" value="GFG57557.1"/>
    <property type="molecule type" value="Genomic_DNA"/>
</dbReference>
<dbReference type="Gene3D" id="3.50.50.60">
    <property type="entry name" value="FAD/NAD(P)-binding domain"/>
    <property type="match status" value="1"/>
</dbReference>
<evidence type="ECO:0000259" key="1">
    <source>
        <dbReference type="Pfam" id="PF01593"/>
    </source>
</evidence>
<dbReference type="AlphaFoldDB" id="A0A7I9WK14"/>
<dbReference type="PANTHER" id="PTHR16128:SF5">
    <property type="entry name" value="FAD_NAD(P)-BINDING OXIDOREDUCTASE FAMILY PROTEIN"/>
    <property type="match status" value="1"/>
</dbReference>
<accession>A0A7I9WK14</accession>
<dbReference type="InterPro" id="IPR036188">
    <property type="entry name" value="FAD/NAD-bd_sf"/>
</dbReference>
<gene>
    <name evidence="2" type="ORF">MMUR_16930</name>
</gene>
<proteinExistence type="predicted"/>
<comment type="caution">
    <text evidence="2">The sequence shown here is derived from an EMBL/GenBank/DDBJ whole genome shotgun (WGS) entry which is preliminary data.</text>
</comment>
<keyword evidence="3" id="KW-1185">Reference proteome</keyword>
<dbReference type="Pfam" id="PF13450">
    <property type="entry name" value="NAD_binding_8"/>
    <property type="match status" value="1"/>
</dbReference>
<reference evidence="2 3" key="1">
    <citation type="journal article" date="2019" name="Emerg. Microbes Infect.">
        <title>Comprehensive subspecies identification of 175 nontuberculous mycobacteria species based on 7547 genomic profiles.</title>
        <authorList>
            <person name="Matsumoto Y."/>
            <person name="Kinjo T."/>
            <person name="Motooka D."/>
            <person name="Nabeya D."/>
            <person name="Jung N."/>
            <person name="Uechi K."/>
            <person name="Horii T."/>
            <person name="Iida T."/>
            <person name="Fujita J."/>
            <person name="Nakamura S."/>
        </authorList>
    </citation>
    <scope>NUCLEOTIDE SEQUENCE [LARGE SCALE GENOMIC DNA]</scope>
    <source>
        <strain evidence="2 3">JCM 13392</strain>
    </source>
</reference>
<dbReference type="Pfam" id="PF01593">
    <property type="entry name" value="Amino_oxidase"/>
    <property type="match status" value="1"/>
</dbReference>
<dbReference type="PANTHER" id="PTHR16128">
    <property type="entry name" value="FAD/NAD(P)-BINDING OXIDOREDUCTASE FAMILY PROTEIN"/>
    <property type="match status" value="1"/>
</dbReference>
<protein>
    <submittedName>
        <fullName evidence="2">NAD/FAD-dependent oxidoreductase</fullName>
    </submittedName>
</protein>
<organism evidence="2 3">
    <name type="scientific">Mycolicibacterium murale</name>
    <dbReference type="NCBI Taxonomy" id="182220"/>
    <lineage>
        <taxon>Bacteria</taxon>
        <taxon>Bacillati</taxon>
        <taxon>Actinomycetota</taxon>
        <taxon>Actinomycetes</taxon>
        <taxon>Mycobacteriales</taxon>
        <taxon>Mycobacteriaceae</taxon>
        <taxon>Mycolicibacterium</taxon>
    </lineage>
</organism>
<dbReference type="PRINTS" id="PR00419">
    <property type="entry name" value="ADXRDTASE"/>
</dbReference>
<evidence type="ECO:0000313" key="3">
    <source>
        <dbReference type="Proteomes" id="UP000465241"/>
    </source>
</evidence>
<dbReference type="PROSITE" id="PS51257">
    <property type="entry name" value="PROKAR_LIPOPROTEIN"/>
    <property type="match status" value="1"/>
</dbReference>
<dbReference type="SUPFAM" id="SSF51905">
    <property type="entry name" value="FAD/NAD(P)-binding domain"/>
    <property type="match status" value="1"/>
</dbReference>
<feature type="domain" description="Amine oxidase" evidence="1">
    <location>
        <begin position="144"/>
        <end position="311"/>
    </location>
</feature>
<sequence length="321" mass="33428">MGRGAAGPATVAGMASPRVAVIGAGLSGVACAQALAERGVAAEIFERGRAPGGRMASPTLHGRRVDLGAAYFTVKDPDFAAVVDGWTARGLTRPWTDTFDVLSPDGGDATTGPVRFATPDGLRSLVRDLLPAEVRLESAVQSLDELTHDAVVLAMPDPQAARLAPDASEWVEYEPVIAVAAGWPDRRWALADAAFVNDDPDVSFIADDGARRGDGAAVLVAHTTATRARSHLDRPDDAVAPVLAALHRLLDITAAPSWTHAHRWTFAKPADTHGDAEFGLATAGRPLGICGDAWCASGAPRVESAWLSGRRLGAALADTLT</sequence>
<dbReference type="GO" id="GO:0016491">
    <property type="term" value="F:oxidoreductase activity"/>
    <property type="evidence" value="ECO:0007669"/>
    <property type="project" value="InterPro"/>
</dbReference>
<dbReference type="Gene3D" id="3.90.660.10">
    <property type="match status" value="1"/>
</dbReference>
<evidence type="ECO:0000313" key="2">
    <source>
        <dbReference type="EMBL" id="GFG57557.1"/>
    </source>
</evidence>